<feature type="non-terminal residue" evidence="1">
    <location>
        <position position="1"/>
    </location>
</feature>
<evidence type="ECO:0000313" key="1">
    <source>
        <dbReference type="EMBL" id="KKK50254.1"/>
    </source>
</evidence>
<reference evidence="1" key="1">
    <citation type="journal article" date="2015" name="Nature">
        <title>Complex archaea that bridge the gap between prokaryotes and eukaryotes.</title>
        <authorList>
            <person name="Spang A."/>
            <person name="Saw J.H."/>
            <person name="Jorgensen S.L."/>
            <person name="Zaremba-Niedzwiedzka K."/>
            <person name="Martijn J."/>
            <person name="Lind A.E."/>
            <person name="van Eijk R."/>
            <person name="Schleper C."/>
            <person name="Guy L."/>
            <person name="Ettema T.J."/>
        </authorList>
    </citation>
    <scope>NUCLEOTIDE SEQUENCE</scope>
</reference>
<sequence length="107" mass="12053">AMYIPGDNVYRDSGLMSCSTKEASLKVIQDITTVDYLTYGVARKITEANNCVFHRDPVNFTISELFCKLVREDTRPFTITKATIEGGEEKFTILFTDSETPACEKQI</sequence>
<accession>A0A0F8Y7Z2</accession>
<comment type="caution">
    <text evidence="1">The sequence shown here is derived from an EMBL/GenBank/DDBJ whole genome shotgun (WGS) entry which is preliminary data.</text>
</comment>
<dbReference type="AlphaFoldDB" id="A0A0F8Y7Z2"/>
<dbReference type="EMBL" id="LAZR01068111">
    <property type="protein sequence ID" value="KKK50254.1"/>
    <property type="molecule type" value="Genomic_DNA"/>
</dbReference>
<protein>
    <submittedName>
        <fullName evidence="1">Uncharacterized protein</fullName>
    </submittedName>
</protein>
<gene>
    <name evidence="1" type="ORF">LCGC14_3126840</name>
</gene>
<name>A0A0F8Y7Z2_9ZZZZ</name>
<proteinExistence type="predicted"/>
<organism evidence="1">
    <name type="scientific">marine sediment metagenome</name>
    <dbReference type="NCBI Taxonomy" id="412755"/>
    <lineage>
        <taxon>unclassified sequences</taxon>
        <taxon>metagenomes</taxon>
        <taxon>ecological metagenomes</taxon>
    </lineage>
</organism>